<sequence length="290" mass="33767">MVEIDCPLCRIKNYTVLYEKDGFNIVRCRKCRLVFVNPRLSQSTITKRYNQGYYIRPKKAGKNHLGYDDYNQRYLTGKEQWRNQLTLNKIEAYKKPVGKLLDVGAATGFFVRDAKKRGWQAEGLEISAWAVKYAREKLRVKMFQGKLKDKRYPGNTFSVVAMNDVLEHVQDPFDDLQEAYRILKRDGIIYVETLNFDGLINTKLIGKKYIYIAPSLHLTYFAKKQLVAMVEKAGFKIKKIELVSSSVGDFEYEGLRMYLKYLQLIVLSILGLKKVKNWAFKDIIKVVAQK</sequence>
<evidence type="ECO:0008006" key="3">
    <source>
        <dbReference type="Google" id="ProtNLM"/>
    </source>
</evidence>
<dbReference type="InterPro" id="IPR029063">
    <property type="entry name" value="SAM-dependent_MTases_sf"/>
</dbReference>
<dbReference type="PANTHER" id="PTHR43861:SF6">
    <property type="entry name" value="METHYLTRANSFERASE TYPE 11"/>
    <property type="match status" value="1"/>
</dbReference>
<dbReference type="SUPFAM" id="SSF53335">
    <property type="entry name" value="S-adenosyl-L-methionine-dependent methyltransferases"/>
    <property type="match status" value="1"/>
</dbReference>
<evidence type="ECO:0000313" key="1">
    <source>
        <dbReference type="EMBL" id="OGD56671.1"/>
    </source>
</evidence>
<organism evidence="1 2">
    <name type="scientific">Candidatus Berkelbacteria bacterium RBG_13_40_8</name>
    <dbReference type="NCBI Taxonomy" id="1797467"/>
    <lineage>
        <taxon>Bacteria</taxon>
        <taxon>Candidatus Berkelbacteria</taxon>
    </lineage>
</organism>
<evidence type="ECO:0000313" key="2">
    <source>
        <dbReference type="Proteomes" id="UP000178764"/>
    </source>
</evidence>
<dbReference type="CDD" id="cd02440">
    <property type="entry name" value="AdoMet_MTases"/>
    <property type="match status" value="1"/>
</dbReference>
<proteinExistence type="predicted"/>
<dbReference type="Proteomes" id="UP000178764">
    <property type="component" value="Unassembled WGS sequence"/>
</dbReference>
<dbReference type="AlphaFoldDB" id="A0A1F5DNS9"/>
<reference evidence="1 2" key="1">
    <citation type="journal article" date="2016" name="Nat. Commun.">
        <title>Thousands of microbial genomes shed light on interconnected biogeochemical processes in an aquifer system.</title>
        <authorList>
            <person name="Anantharaman K."/>
            <person name="Brown C.T."/>
            <person name="Hug L.A."/>
            <person name="Sharon I."/>
            <person name="Castelle C.J."/>
            <person name="Probst A.J."/>
            <person name="Thomas B.C."/>
            <person name="Singh A."/>
            <person name="Wilkins M.J."/>
            <person name="Karaoz U."/>
            <person name="Brodie E.L."/>
            <person name="Williams K.H."/>
            <person name="Hubbard S.S."/>
            <person name="Banfield J.F."/>
        </authorList>
    </citation>
    <scope>NUCLEOTIDE SEQUENCE [LARGE SCALE GENOMIC DNA]</scope>
</reference>
<dbReference type="EMBL" id="MEZT01000015">
    <property type="protein sequence ID" value="OGD56671.1"/>
    <property type="molecule type" value="Genomic_DNA"/>
</dbReference>
<name>A0A1F5DNS9_9BACT</name>
<protein>
    <recommendedName>
        <fullName evidence="3">Methyltransferase type 11 domain-containing protein</fullName>
    </recommendedName>
</protein>
<comment type="caution">
    <text evidence="1">The sequence shown here is derived from an EMBL/GenBank/DDBJ whole genome shotgun (WGS) entry which is preliminary data.</text>
</comment>
<dbReference type="Pfam" id="PF13489">
    <property type="entry name" value="Methyltransf_23"/>
    <property type="match status" value="1"/>
</dbReference>
<dbReference type="Gene3D" id="3.40.50.150">
    <property type="entry name" value="Vaccinia Virus protein VP39"/>
    <property type="match status" value="1"/>
</dbReference>
<accession>A0A1F5DNS9</accession>
<dbReference type="PANTHER" id="PTHR43861">
    <property type="entry name" value="TRANS-ACONITATE 2-METHYLTRANSFERASE-RELATED"/>
    <property type="match status" value="1"/>
</dbReference>
<gene>
    <name evidence="1" type="ORF">A2V71_03610</name>
</gene>